<evidence type="ECO:0000313" key="12">
    <source>
        <dbReference type="EMBL" id="KAK9873792.1"/>
    </source>
</evidence>
<proteinExistence type="inferred from homology"/>
<evidence type="ECO:0000256" key="10">
    <source>
        <dbReference type="ARBA" id="ARBA00023136"/>
    </source>
</evidence>
<keyword evidence="10 11" id="KW-0472">Membrane</keyword>
<evidence type="ECO:0000256" key="7">
    <source>
        <dbReference type="ARBA" id="ARBA00022946"/>
    </source>
</evidence>
<keyword evidence="6 11" id="KW-0999">Mitochondrion inner membrane</keyword>
<keyword evidence="5 11" id="KW-0679">Respiratory chain</keyword>
<dbReference type="Proteomes" id="UP001431783">
    <property type="component" value="Unassembled WGS sequence"/>
</dbReference>
<evidence type="ECO:0000256" key="2">
    <source>
        <dbReference type="ARBA" id="ARBA00005882"/>
    </source>
</evidence>
<evidence type="ECO:0000313" key="13">
    <source>
        <dbReference type="Proteomes" id="UP001431783"/>
    </source>
</evidence>
<comment type="subcellular location">
    <subcellularLocation>
        <location evidence="11">Mitochondrion inner membrane</location>
        <topology evidence="11">Peripheral membrane protein</topology>
        <orientation evidence="11">Matrix side</orientation>
    </subcellularLocation>
</comment>
<accession>A0AAW1TQI7</accession>
<dbReference type="AlphaFoldDB" id="A0AAW1TQI7"/>
<dbReference type="FunFam" id="3.30.160.190:FF:000001">
    <property type="entry name" value="NADH-ubiquinone oxidoreductase 21 kDa subunit mitochondrial"/>
    <property type="match status" value="1"/>
</dbReference>
<dbReference type="GO" id="GO:0005743">
    <property type="term" value="C:mitochondrial inner membrane"/>
    <property type="evidence" value="ECO:0007669"/>
    <property type="project" value="UniProtKB-SubCell"/>
</dbReference>
<evidence type="ECO:0000256" key="9">
    <source>
        <dbReference type="ARBA" id="ARBA00023128"/>
    </source>
</evidence>
<keyword evidence="8 11" id="KW-0249">Electron transport</keyword>
<dbReference type="InterPro" id="IPR006885">
    <property type="entry name" value="NADH_UbQ_FeS_4_mit-like"/>
</dbReference>
<evidence type="ECO:0000256" key="1">
    <source>
        <dbReference type="ARBA" id="ARBA00003195"/>
    </source>
</evidence>
<evidence type="ECO:0000256" key="8">
    <source>
        <dbReference type="ARBA" id="ARBA00022982"/>
    </source>
</evidence>
<comment type="similarity">
    <text evidence="2 11">Belongs to the complex I NDUFS4 subunit family.</text>
</comment>
<dbReference type="InterPro" id="IPR038532">
    <property type="entry name" value="NDUFS4-like_sf"/>
</dbReference>
<organism evidence="12 13">
    <name type="scientific">Henosepilachna vigintioctopunctata</name>
    <dbReference type="NCBI Taxonomy" id="420089"/>
    <lineage>
        <taxon>Eukaryota</taxon>
        <taxon>Metazoa</taxon>
        <taxon>Ecdysozoa</taxon>
        <taxon>Arthropoda</taxon>
        <taxon>Hexapoda</taxon>
        <taxon>Insecta</taxon>
        <taxon>Pterygota</taxon>
        <taxon>Neoptera</taxon>
        <taxon>Endopterygota</taxon>
        <taxon>Coleoptera</taxon>
        <taxon>Polyphaga</taxon>
        <taxon>Cucujiformia</taxon>
        <taxon>Coccinelloidea</taxon>
        <taxon>Coccinellidae</taxon>
        <taxon>Epilachninae</taxon>
        <taxon>Epilachnini</taxon>
        <taxon>Henosepilachna</taxon>
    </lineage>
</organism>
<dbReference type="Gene3D" id="3.30.160.190">
    <property type="entry name" value="atu1810 like domain"/>
    <property type="match status" value="1"/>
</dbReference>
<gene>
    <name evidence="12" type="ORF">WA026_002150</name>
</gene>
<keyword evidence="4 11" id="KW-0813">Transport</keyword>
<evidence type="ECO:0000256" key="4">
    <source>
        <dbReference type="ARBA" id="ARBA00022448"/>
    </source>
</evidence>
<evidence type="ECO:0000256" key="6">
    <source>
        <dbReference type="ARBA" id="ARBA00022792"/>
    </source>
</evidence>
<keyword evidence="9 11" id="KW-0496">Mitochondrion</keyword>
<protein>
    <recommendedName>
        <fullName evidence="3 11">NADH dehydrogenase [ubiquinone] iron-sulfur protein 4, mitochondrial</fullName>
    </recommendedName>
</protein>
<evidence type="ECO:0000256" key="3">
    <source>
        <dbReference type="ARBA" id="ARBA00015796"/>
    </source>
</evidence>
<dbReference type="PANTHER" id="PTHR12219">
    <property type="entry name" value="NADH-UBIQUINONE OXIDOREDUCTASE"/>
    <property type="match status" value="1"/>
</dbReference>
<name>A0AAW1TQI7_9CUCU</name>
<dbReference type="GO" id="GO:0022900">
    <property type="term" value="P:electron transport chain"/>
    <property type="evidence" value="ECO:0007669"/>
    <property type="project" value="InterPro"/>
</dbReference>
<evidence type="ECO:0000256" key="5">
    <source>
        <dbReference type="ARBA" id="ARBA00022660"/>
    </source>
</evidence>
<evidence type="ECO:0000256" key="11">
    <source>
        <dbReference type="RuleBase" id="RU367010"/>
    </source>
</evidence>
<comment type="function">
    <text evidence="1 11">Accessory subunit of the mitochondrial membrane respiratory chain NADH dehydrogenase (Complex I), that is believed not to be involved in catalysis. Complex I functions in the transfer of electrons from NADH to the respiratory chain. The immediate electron acceptor for the enzyme is believed to be ubiquinone.</text>
</comment>
<dbReference type="EMBL" id="JARQZJ010000031">
    <property type="protein sequence ID" value="KAK9873792.1"/>
    <property type="molecule type" value="Genomic_DNA"/>
</dbReference>
<reference evidence="12 13" key="1">
    <citation type="submission" date="2023-03" db="EMBL/GenBank/DDBJ databases">
        <title>Genome insight into feeding habits of ladybird beetles.</title>
        <authorList>
            <person name="Li H.-S."/>
            <person name="Huang Y.-H."/>
            <person name="Pang H."/>
        </authorList>
    </citation>
    <scope>NUCLEOTIDE SEQUENCE [LARGE SCALE GENOMIC DNA]</scope>
    <source>
        <strain evidence="12">SYSU_2023b</strain>
        <tissue evidence="12">Whole body</tissue>
    </source>
</reference>
<keyword evidence="7 11" id="KW-0809">Transit peptide</keyword>
<keyword evidence="13" id="KW-1185">Reference proteome</keyword>
<comment type="caution">
    <text evidence="12">The sequence shown here is derived from an EMBL/GenBank/DDBJ whole genome shotgun (WGS) entry which is preliminary data.</text>
</comment>
<dbReference type="Pfam" id="PF04800">
    <property type="entry name" value="NDUS4"/>
    <property type="match status" value="1"/>
</dbReference>
<sequence length="185" mass="21438">MSLIMNKSRAIMRIAPTLKWSTSGISSTSVNNSLKDAKQLRTDLVLLMPEEIEHRKKLEGYITVEDSVDLSPVTGVPEEHTKNRLVRIYMPPKNAMQSGTNNLGHWEIDFEARERWENPLMGWCSTGDPLSNMKVEFQSKEDAIQFCEKNSWRWYIQESKLDKPVKPKSYGINFSWNKRTRTSTK</sequence>
<dbReference type="PANTHER" id="PTHR12219:SF8">
    <property type="entry name" value="NADH DEHYDROGENASE [UBIQUINONE] IRON-SULFUR PROTEIN 4, MITOCHONDRIAL"/>
    <property type="match status" value="1"/>
</dbReference>